<dbReference type="EMBL" id="AMQN01002499">
    <property type="status" value="NOT_ANNOTATED_CDS"/>
    <property type="molecule type" value="Genomic_DNA"/>
</dbReference>
<comment type="subcellular location">
    <subcellularLocation>
        <location evidence="1 9">Cell membrane</location>
        <topology evidence="1 9">Multi-pass membrane protein</topology>
    </subcellularLocation>
</comment>
<dbReference type="STRING" id="283909.R7TLR9"/>
<evidence type="ECO:0000256" key="3">
    <source>
        <dbReference type="ARBA" id="ARBA00022475"/>
    </source>
</evidence>
<keyword evidence="3" id="KW-1003">Cell membrane</keyword>
<dbReference type="HOGENOM" id="CLU_035763_0_1_1"/>
<evidence type="ECO:0000256" key="9">
    <source>
        <dbReference type="RuleBase" id="RU010713"/>
    </source>
</evidence>
<evidence type="ECO:0000256" key="8">
    <source>
        <dbReference type="ARBA" id="ARBA00023303"/>
    </source>
</evidence>
<evidence type="ECO:0000256" key="1">
    <source>
        <dbReference type="ARBA" id="ARBA00004651"/>
    </source>
</evidence>
<dbReference type="FunCoup" id="R7TLR9">
    <property type="interactions" value="115"/>
</dbReference>
<evidence type="ECO:0000256" key="6">
    <source>
        <dbReference type="ARBA" id="ARBA00023065"/>
    </source>
</evidence>
<sequence>MDEILDATNGFLGLKGKKDDDFIDRLSSRYTVVLILVFSAIVTFYQFGGTLITCWCPVHFTDSHIKFTTSHCWVKNTYYLPYEDEIPREDEEGRQMIPYYQWIPFILLFQALFFYLPSLVWHSLNQKGGIDSDNILSTANTLHKTDQEENRENMLRLLTGQIHRFLGTRKTGQHSSGAAKGIKVLLSSICSMCGRRVGSYLVLLYLASKLLYIFNIIMQLFMLDKLLGSTFHDYGINVIRGTWSDDDWHSSPGVVFPRVAMCDLNVRRLGNVHRYTVQCALPLNMFNEKIYVFLWFWFMFVLVLSLLGFFTWLIRSLFPGDRLLFIQNHLRMMDKMQTAEEKDLSRIFVHEYLRQDGCFILRLISHNTNNITTSDVTCGLWENWLARYRHKLPLDKEKKALEEDEPFTKGDMNANASSGEENEDYVD</sequence>
<comment type="similarity">
    <text evidence="9">Belongs to the pannexin family.</text>
</comment>
<dbReference type="PRINTS" id="PR01262">
    <property type="entry name" value="INNEXIN"/>
</dbReference>
<proteinExistence type="inferred from homology"/>
<feature type="transmembrane region" description="Helical" evidence="9">
    <location>
        <begin position="99"/>
        <end position="121"/>
    </location>
</feature>
<dbReference type="EMBL" id="KB309374">
    <property type="protein sequence ID" value="ELT94614.1"/>
    <property type="molecule type" value="Genomic_DNA"/>
</dbReference>
<keyword evidence="7 9" id="KW-0472">Membrane</keyword>
<keyword evidence="2 9" id="KW-0813">Transport</keyword>
<reference evidence="12" key="3">
    <citation type="submission" date="2015-06" db="UniProtKB">
        <authorList>
            <consortium name="EnsemblMetazoa"/>
        </authorList>
    </citation>
    <scope>IDENTIFICATION</scope>
</reference>
<evidence type="ECO:0000256" key="10">
    <source>
        <dbReference type="SAM" id="MobiDB-lite"/>
    </source>
</evidence>
<dbReference type="InterPro" id="IPR000990">
    <property type="entry name" value="Innexin"/>
</dbReference>
<evidence type="ECO:0000313" key="13">
    <source>
        <dbReference type="Proteomes" id="UP000014760"/>
    </source>
</evidence>
<reference evidence="11 13" key="2">
    <citation type="journal article" date="2013" name="Nature">
        <title>Insights into bilaterian evolution from three spiralian genomes.</title>
        <authorList>
            <person name="Simakov O."/>
            <person name="Marletaz F."/>
            <person name="Cho S.J."/>
            <person name="Edsinger-Gonzales E."/>
            <person name="Havlak P."/>
            <person name="Hellsten U."/>
            <person name="Kuo D.H."/>
            <person name="Larsson T."/>
            <person name="Lv J."/>
            <person name="Arendt D."/>
            <person name="Savage R."/>
            <person name="Osoegawa K."/>
            <person name="de Jong P."/>
            <person name="Grimwood J."/>
            <person name="Chapman J.A."/>
            <person name="Shapiro H."/>
            <person name="Aerts A."/>
            <person name="Otillar R.P."/>
            <person name="Terry A.Y."/>
            <person name="Boore J.L."/>
            <person name="Grigoriev I.V."/>
            <person name="Lindberg D.R."/>
            <person name="Seaver E.C."/>
            <person name="Weisblat D.A."/>
            <person name="Putnam N.H."/>
            <person name="Rokhsar D.S."/>
        </authorList>
    </citation>
    <scope>NUCLEOTIDE SEQUENCE</scope>
    <source>
        <strain evidence="11 13">I ESC-2004</strain>
    </source>
</reference>
<keyword evidence="5 9" id="KW-1133">Transmembrane helix</keyword>
<dbReference type="Proteomes" id="UP000014760">
    <property type="component" value="Unassembled WGS sequence"/>
</dbReference>
<feature type="transmembrane region" description="Helical" evidence="9">
    <location>
        <begin position="30"/>
        <end position="48"/>
    </location>
</feature>
<keyword evidence="8 9" id="KW-0407">Ion channel</keyword>
<dbReference type="EnsemblMetazoa" id="CapteT19786">
    <property type="protein sequence ID" value="CapteP19786"/>
    <property type="gene ID" value="CapteG19786"/>
</dbReference>
<dbReference type="AlphaFoldDB" id="R7TLR9"/>
<evidence type="ECO:0000256" key="5">
    <source>
        <dbReference type="ARBA" id="ARBA00022989"/>
    </source>
</evidence>
<evidence type="ECO:0000256" key="4">
    <source>
        <dbReference type="ARBA" id="ARBA00022692"/>
    </source>
</evidence>
<feature type="transmembrane region" description="Helical" evidence="9">
    <location>
        <begin position="200"/>
        <end position="222"/>
    </location>
</feature>
<keyword evidence="4 9" id="KW-0812">Transmembrane</keyword>
<dbReference type="GO" id="GO:0005886">
    <property type="term" value="C:plasma membrane"/>
    <property type="evidence" value="ECO:0007669"/>
    <property type="project" value="UniProtKB-SubCell"/>
</dbReference>
<dbReference type="Pfam" id="PF00876">
    <property type="entry name" value="Innexin"/>
    <property type="match status" value="1"/>
</dbReference>
<keyword evidence="13" id="KW-1185">Reference proteome</keyword>
<accession>R7TLR9</accession>
<evidence type="ECO:0000256" key="2">
    <source>
        <dbReference type="ARBA" id="ARBA00022448"/>
    </source>
</evidence>
<dbReference type="PANTHER" id="PTHR11893:SF36">
    <property type="entry name" value="INNEXIN-5"/>
    <property type="match status" value="1"/>
</dbReference>
<dbReference type="OMA" id="LFFYGYV"/>
<feature type="transmembrane region" description="Helical" evidence="9">
    <location>
        <begin position="290"/>
        <end position="314"/>
    </location>
</feature>
<dbReference type="GO" id="GO:0005921">
    <property type="term" value="C:gap junction"/>
    <property type="evidence" value="ECO:0007669"/>
    <property type="project" value="UniProtKB-UniRule"/>
</dbReference>
<dbReference type="GO" id="GO:0034220">
    <property type="term" value="P:monoatomic ion transmembrane transport"/>
    <property type="evidence" value="ECO:0007669"/>
    <property type="project" value="UniProtKB-KW"/>
</dbReference>
<evidence type="ECO:0000313" key="12">
    <source>
        <dbReference type="EnsemblMetazoa" id="CapteP19786"/>
    </source>
</evidence>
<dbReference type="PROSITE" id="PS51013">
    <property type="entry name" value="PANNEXIN"/>
    <property type="match status" value="1"/>
</dbReference>
<comment type="function">
    <text evidence="9">Structural component of the gap junctions.</text>
</comment>
<dbReference type="OrthoDB" id="5867527at2759"/>
<reference evidence="13" key="1">
    <citation type="submission" date="2012-12" db="EMBL/GenBank/DDBJ databases">
        <authorList>
            <person name="Hellsten U."/>
            <person name="Grimwood J."/>
            <person name="Chapman J.A."/>
            <person name="Shapiro H."/>
            <person name="Aerts A."/>
            <person name="Otillar R.P."/>
            <person name="Terry A.Y."/>
            <person name="Boore J.L."/>
            <person name="Simakov O."/>
            <person name="Marletaz F."/>
            <person name="Cho S.-J."/>
            <person name="Edsinger-Gonzales E."/>
            <person name="Havlak P."/>
            <person name="Kuo D.-H."/>
            <person name="Larsson T."/>
            <person name="Lv J."/>
            <person name="Arendt D."/>
            <person name="Savage R."/>
            <person name="Osoegawa K."/>
            <person name="de Jong P."/>
            <person name="Lindberg D.R."/>
            <person name="Seaver E.C."/>
            <person name="Weisblat D.A."/>
            <person name="Putnam N.H."/>
            <person name="Grigoriev I.V."/>
            <person name="Rokhsar D.S."/>
        </authorList>
    </citation>
    <scope>NUCLEOTIDE SEQUENCE</scope>
    <source>
        <strain evidence="13">I ESC-2004</strain>
    </source>
</reference>
<protein>
    <recommendedName>
        <fullName evidence="9">Innexin</fullName>
    </recommendedName>
</protein>
<dbReference type="PANTHER" id="PTHR11893">
    <property type="entry name" value="INNEXIN"/>
    <property type="match status" value="1"/>
</dbReference>
<name>R7TLR9_CAPTE</name>
<keyword evidence="6 9" id="KW-0406">Ion transport</keyword>
<evidence type="ECO:0000313" key="11">
    <source>
        <dbReference type="EMBL" id="ELT94614.1"/>
    </source>
</evidence>
<gene>
    <name evidence="9" type="primary">inx</name>
    <name evidence="11" type="ORF">CAPTEDRAFT_19786</name>
</gene>
<evidence type="ECO:0000256" key="7">
    <source>
        <dbReference type="ARBA" id="ARBA00023136"/>
    </source>
</evidence>
<organism evidence="11">
    <name type="scientific">Capitella teleta</name>
    <name type="common">Polychaete worm</name>
    <dbReference type="NCBI Taxonomy" id="283909"/>
    <lineage>
        <taxon>Eukaryota</taxon>
        <taxon>Metazoa</taxon>
        <taxon>Spiralia</taxon>
        <taxon>Lophotrochozoa</taxon>
        <taxon>Annelida</taxon>
        <taxon>Polychaeta</taxon>
        <taxon>Sedentaria</taxon>
        <taxon>Scolecida</taxon>
        <taxon>Capitellidae</taxon>
        <taxon>Capitella</taxon>
    </lineage>
</organism>
<feature type="region of interest" description="Disordered" evidence="10">
    <location>
        <begin position="401"/>
        <end position="427"/>
    </location>
</feature>